<keyword evidence="3" id="KW-1185">Reference proteome</keyword>
<reference evidence="2 3" key="1">
    <citation type="submission" date="2018-09" db="EMBL/GenBank/DDBJ databases">
        <title>YIM 75507 draft genome.</title>
        <authorList>
            <person name="Tang S."/>
            <person name="Feng Y."/>
        </authorList>
    </citation>
    <scope>NUCLEOTIDE SEQUENCE [LARGE SCALE GENOMIC DNA]</scope>
    <source>
        <strain evidence="2 3">YIM 75507</strain>
    </source>
</reference>
<organism evidence="2 3">
    <name type="scientific">Bailinhaonella thermotolerans</name>
    <dbReference type="NCBI Taxonomy" id="1070861"/>
    <lineage>
        <taxon>Bacteria</taxon>
        <taxon>Bacillati</taxon>
        <taxon>Actinomycetota</taxon>
        <taxon>Actinomycetes</taxon>
        <taxon>Streptosporangiales</taxon>
        <taxon>Streptosporangiaceae</taxon>
        <taxon>Bailinhaonella</taxon>
    </lineage>
</organism>
<feature type="signal peptide" evidence="1">
    <location>
        <begin position="1"/>
        <end position="26"/>
    </location>
</feature>
<gene>
    <name evidence="2" type="ORF">D5H75_34000</name>
</gene>
<feature type="chain" id="PRO_5038764292" evidence="1">
    <location>
        <begin position="27"/>
        <end position="276"/>
    </location>
</feature>
<proteinExistence type="predicted"/>
<dbReference type="OrthoDB" id="3541990at2"/>
<keyword evidence="1" id="KW-0732">Signal</keyword>
<dbReference type="Proteomes" id="UP000265768">
    <property type="component" value="Unassembled WGS sequence"/>
</dbReference>
<sequence length="276" mass="28330">MTGSLRGPAFAVAVAVAAGVGAVALAGSGSTAPTAASAPSRAAASSFWSQLRAPEQGAGEYLFDSVDALVPAGKGKSAGPRGFRPAAALVEGVVVGVEPGVAYGAADDAMVARAVPYDSPEAAIRWAHLVIRVDKVVAGRLGRGYQDRRIRLKVEQPAGTTLQGLRASLKTAGKGLFFVENSLDRANALGRDRRLKQESAAYHAAVHLPIGQGVFVEERAGAPLIAPLAEEDRARQLLRTAGTSTYKSGGTTLDGLRASLQEKACEKGSATDPDAC</sequence>
<evidence type="ECO:0000313" key="3">
    <source>
        <dbReference type="Proteomes" id="UP000265768"/>
    </source>
</evidence>
<comment type="caution">
    <text evidence="2">The sequence shown here is derived from an EMBL/GenBank/DDBJ whole genome shotgun (WGS) entry which is preliminary data.</text>
</comment>
<name>A0A3A4ANT9_9ACTN</name>
<dbReference type="AlphaFoldDB" id="A0A3A4ANT9"/>
<accession>A0A3A4ANT9</accession>
<evidence type="ECO:0000313" key="2">
    <source>
        <dbReference type="EMBL" id="RJL22998.1"/>
    </source>
</evidence>
<evidence type="ECO:0000256" key="1">
    <source>
        <dbReference type="SAM" id="SignalP"/>
    </source>
</evidence>
<dbReference type="RefSeq" id="WP_119930696.1">
    <property type="nucleotide sequence ID" value="NZ_QZEY01000020.1"/>
</dbReference>
<dbReference type="EMBL" id="QZEY01000020">
    <property type="protein sequence ID" value="RJL22998.1"/>
    <property type="molecule type" value="Genomic_DNA"/>
</dbReference>
<protein>
    <submittedName>
        <fullName evidence="2">Uncharacterized protein</fullName>
    </submittedName>
</protein>